<comment type="caution">
    <text evidence="3">The sequence shown here is derived from an EMBL/GenBank/DDBJ whole genome shotgun (WGS) entry which is preliminary data.</text>
</comment>
<dbReference type="PANTHER" id="PTHR22901:SF0">
    <property type="entry name" value="SIALATE O-ACETYLESTERASE"/>
    <property type="match status" value="1"/>
</dbReference>
<dbReference type="InterPro" id="IPR036514">
    <property type="entry name" value="SGNH_hydro_sf"/>
</dbReference>
<dbReference type="SUPFAM" id="SSF52266">
    <property type="entry name" value="SGNH hydrolase"/>
    <property type="match status" value="1"/>
</dbReference>
<evidence type="ECO:0000256" key="1">
    <source>
        <dbReference type="ARBA" id="ARBA00022801"/>
    </source>
</evidence>
<dbReference type="InterPro" id="IPR005181">
    <property type="entry name" value="SASA"/>
</dbReference>
<dbReference type="Pfam" id="PF03629">
    <property type="entry name" value="SASA"/>
    <property type="match status" value="1"/>
</dbReference>
<dbReference type="AlphaFoldDB" id="A0A644WJM4"/>
<evidence type="ECO:0000259" key="2">
    <source>
        <dbReference type="Pfam" id="PF03629"/>
    </source>
</evidence>
<dbReference type="GO" id="GO:0001681">
    <property type="term" value="F:sialate O-acetylesterase activity"/>
    <property type="evidence" value="ECO:0007669"/>
    <property type="project" value="InterPro"/>
</dbReference>
<protein>
    <recommendedName>
        <fullName evidence="2">Sialate O-acetylesterase domain-containing protein</fullName>
    </recommendedName>
</protein>
<reference evidence="3" key="1">
    <citation type="submission" date="2019-08" db="EMBL/GenBank/DDBJ databases">
        <authorList>
            <person name="Kucharzyk K."/>
            <person name="Murdoch R.W."/>
            <person name="Higgins S."/>
            <person name="Loffler F."/>
        </authorList>
    </citation>
    <scope>NUCLEOTIDE SEQUENCE</scope>
</reference>
<dbReference type="GO" id="GO:0005975">
    <property type="term" value="P:carbohydrate metabolic process"/>
    <property type="evidence" value="ECO:0007669"/>
    <property type="project" value="TreeGrafter"/>
</dbReference>
<keyword evidence="1" id="KW-0378">Hydrolase</keyword>
<evidence type="ECO:0000313" key="3">
    <source>
        <dbReference type="EMBL" id="MPM02454.1"/>
    </source>
</evidence>
<dbReference type="PANTHER" id="PTHR22901">
    <property type="entry name" value="SIALATE O-ACETYLESTERASE"/>
    <property type="match status" value="1"/>
</dbReference>
<sequence length="465" mass="51787">MKKLSFLLFFAFMLTALRAEIKLPALFSNDMVLQQQTTASIWGKATPNKQVTLFTSWNLKRYKTTADKDGNWKFSFTTTKAGGPYTMVISDGKSVSLNNILLGEVWLCSGQSNMEMPMKGFSGQPIEGGNMDILKSENSKVRLFRVTRKATLEAQTDVTGRWEEAMPVSVRDFSATAYYFGRLLQETLKVPVGLIASSWGGSAIEAWMNEEMLTAFPQAKIPQTAENIKTPHQTPTMLYKGMIHPLVGYAIKGVIWYQGESNRNRYESYAAMFKSMTDGWRAQWKQEQPIPFYFCQIAPYGGYNGGANSALLREAQLNAAKEPHTGMAVLMDTGEENCIHPAKKKEAGERLALLAITKTYNITGIESESPEYKNIEIKDNQVTVNFDKASMGLYAQGGESKLFMLAGEDKVFHPAQAKVQRNKVVVTSDSVPNPVAVRYAFENFVIGDLFGMGGLPVSSFRSDNW</sequence>
<proteinExistence type="predicted"/>
<accession>A0A644WJM4</accession>
<dbReference type="InterPro" id="IPR039329">
    <property type="entry name" value="SIAE"/>
</dbReference>
<gene>
    <name evidence="3" type="ORF">SDC9_48703</name>
</gene>
<name>A0A644WJM4_9ZZZZ</name>
<dbReference type="EMBL" id="VSSQ01000870">
    <property type="protein sequence ID" value="MPM02454.1"/>
    <property type="molecule type" value="Genomic_DNA"/>
</dbReference>
<feature type="domain" description="Sialate O-acetylesterase" evidence="2">
    <location>
        <begin position="104"/>
        <end position="340"/>
    </location>
</feature>
<dbReference type="Gene3D" id="3.40.50.1110">
    <property type="entry name" value="SGNH hydrolase"/>
    <property type="match status" value="1"/>
</dbReference>
<organism evidence="3">
    <name type="scientific">bioreactor metagenome</name>
    <dbReference type="NCBI Taxonomy" id="1076179"/>
    <lineage>
        <taxon>unclassified sequences</taxon>
        <taxon>metagenomes</taxon>
        <taxon>ecological metagenomes</taxon>
    </lineage>
</organism>
<dbReference type="InterPro" id="IPR013783">
    <property type="entry name" value="Ig-like_fold"/>
</dbReference>
<dbReference type="Gene3D" id="2.60.40.10">
    <property type="entry name" value="Immunoglobulins"/>
    <property type="match status" value="1"/>
</dbReference>